<sequence length="452" mass="44095">MSLKRRYVALASICLTSLLGACGGDDSEDTSTTTSTGVGGAGGEGGEGGETPGTGGAGGEGGETPGTGGAGGEGGETPGTGGAGGEGGETPGTGGAGGEGGETPGTGGAGGEGGETPGTGGAGGEGGETPGTGGAGGEGGETPGTGGAGGEGGETPGTGGAGGEGGEAPGTGGAGGEGGDGGSGGGAAAYAFRKVDGFDAPESCYWDPIDRYWYVTSMGAGDAEGWISRLDADGTVLEMEWTPPVFLNPRGIRVFDGVLYVTDEDRVVGITLDENMDLVEYFFDGSQFVNDVVIDEATGQGYASDSLAQVIYRFDTSDPDDTEVFLSFDEGTNPNGLLVDGGSLIAVSSGNFEAADVLGRVLSIDLAGKSVTPLGEIAGKFDGVEKDGDDYLVSEWSSGKIYRVSADGSWTVAYDLKADHGFAAAADIGFDPERGLLCVPDLAGSVAFVSAE</sequence>
<evidence type="ECO:0000256" key="1">
    <source>
        <dbReference type="SAM" id="MobiDB-lite"/>
    </source>
</evidence>
<feature type="compositionally biased region" description="Gly residues" evidence="1">
    <location>
        <begin position="37"/>
        <end position="184"/>
    </location>
</feature>
<organism evidence="3 4">
    <name type="scientific">Sorangium cellulosum</name>
    <name type="common">Polyangium cellulosum</name>
    <dbReference type="NCBI Taxonomy" id="56"/>
    <lineage>
        <taxon>Bacteria</taxon>
        <taxon>Pseudomonadati</taxon>
        <taxon>Myxococcota</taxon>
        <taxon>Polyangia</taxon>
        <taxon>Polyangiales</taxon>
        <taxon>Polyangiaceae</taxon>
        <taxon>Sorangium</taxon>
    </lineage>
</organism>
<feature type="signal peptide" evidence="2">
    <location>
        <begin position="1"/>
        <end position="21"/>
    </location>
</feature>
<proteinExistence type="predicted"/>
<dbReference type="Proteomes" id="UP000295781">
    <property type="component" value="Chromosome"/>
</dbReference>
<evidence type="ECO:0000256" key="2">
    <source>
        <dbReference type="SAM" id="SignalP"/>
    </source>
</evidence>
<dbReference type="PROSITE" id="PS51257">
    <property type="entry name" value="PROKAR_LIPOPROTEIN"/>
    <property type="match status" value="1"/>
</dbReference>
<feature type="chain" id="PRO_5020313611" evidence="2">
    <location>
        <begin position="22"/>
        <end position="452"/>
    </location>
</feature>
<dbReference type="RefSeq" id="WP_207213779.1">
    <property type="nucleotide sequence ID" value="NZ_CP012670.1"/>
</dbReference>
<accession>A0A4P2PUV7</accession>
<dbReference type="EMBL" id="CP012670">
    <property type="protein sequence ID" value="AUX20487.1"/>
    <property type="molecule type" value="Genomic_DNA"/>
</dbReference>
<feature type="region of interest" description="Disordered" evidence="1">
    <location>
        <begin position="20"/>
        <end position="184"/>
    </location>
</feature>
<protein>
    <submittedName>
        <fullName evidence="3">Uncharacterized protein</fullName>
    </submittedName>
</protein>
<dbReference type="AlphaFoldDB" id="A0A4P2PUV7"/>
<evidence type="ECO:0000313" key="4">
    <source>
        <dbReference type="Proteomes" id="UP000295781"/>
    </source>
</evidence>
<keyword evidence="2" id="KW-0732">Signal</keyword>
<name>A0A4P2PUV7_SORCE</name>
<evidence type="ECO:0000313" key="3">
    <source>
        <dbReference type="EMBL" id="AUX20487.1"/>
    </source>
</evidence>
<gene>
    <name evidence="3" type="ORF">SOCEGT47_009590</name>
</gene>
<dbReference type="SUPFAM" id="SSF63829">
    <property type="entry name" value="Calcium-dependent phosphotriesterase"/>
    <property type="match status" value="1"/>
</dbReference>
<reference evidence="3 4" key="1">
    <citation type="submission" date="2015-09" db="EMBL/GenBank/DDBJ databases">
        <title>Sorangium comparison.</title>
        <authorList>
            <person name="Zaburannyi N."/>
            <person name="Bunk B."/>
            <person name="Overmann J."/>
            <person name="Mueller R."/>
        </authorList>
    </citation>
    <scope>NUCLEOTIDE SEQUENCE [LARGE SCALE GENOMIC DNA]</scope>
    <source>
        <strain evidence="3 4">So ceGT47</strain>
    </source>
</reference>